<feature type="region of interest" description="Disordered" evidence="1">
    <location>
        <begin position="1"/>
        <end position="63"/>
    </location>
</feature>
<dbReference type="AlphaFoldDB" id="A0AAN8EU14"/>
<name>A0AAN8EU14_9EURO</name>
<accession>A0AAN8EU14</accession>
<dbReference type="Proteomes" id="UP001316803">
    <property type="component" value="Unassembled WGS sequence"/>
</dbReference>
<gene>
    <name evidence="2" type="ORF">OHC33_006950</name>
</gene>
<dbReference type="EMBL" id="JAKLMC020000017">
    <property type="protein sequence ID" value="KAK5952063.1"/>
    <property type="molecule type" value="Genomic_DNA"/>
</dbReference>
<sequence length="296" mass="34344">MSASQARTRPPASQVSDEVTNLARAMHDISMDDANSSGERTPYASDDDTPEEEQAIPNSPESFPRRWLIENDEYRRVAIDADNNLGEYLRTIDEHGDPYKVQRRDEPHQTALDTFGTRPWTIYDAWRGDLTQTVYLHLKYRVVYDRLPLLEVAEELRSRHGVDIKWLALVQIGRDLINCSAEHHGLDLLYKGPSRTSQELVARIHVHQVKSTVWDALCWRYESTENMQKVSQEREEYESIFGAGAWIGDNKLEEFFQPFVEEEELTKFAHARPFYRDIFAPQFELSNMMSGMELDS</sequence>
<feature type="compositionally biased region" description="Polar residues" evidence="1">
    <location>
        <begin position="1"/>
        <end position="19"/>
    </location>
</feature>
<comment type="caution">
    <text evidence="2">The sequence shown here is derived from an EMBL/GenBank/DDBJ whole genome shotgun (WGS) entry which is preliminary data.</text>
</comment>
<organism evidence="2 3">
    <name type="scientific">Knufia fluminis</name>
    <dbReference type="NCBI Taxonomy" id="191047"/>
    <lineage>
        <taxon>Eukaryota</taxon>
        <taxon>Fungi</taxon>
        <taxon>Dikarya</taxon>
        <taxon>Ascomycota</taxon>
        <taxon>Pezizomycotina</taxon>
        <taxon>Eurotiomycetes</taxon>
        <taxon>Chaetothyriomycetidae</taxon>
        <taxon>Chaetothyriales</taxon>
        <taxon>Trichomeriaceae</taxon>
        <taxon>Knufia</taxon>
    </lineage>
</organism>
<protein>
    <submittedName>
        <fullName evidence="2">Uncharacterized protein</fullName>
    </submittedName>
</protein>
<proteinExistence type="predicted"/>
<feature type="compositionally biased region" description="Acidic residues" evidence="1">
    <location>
        <begin position="45"/>
        <end position="54"/>
    </location>
</feature>
<evidence type="ECO:0000313" key="3">
    <source>
        <dbReference type="Proteomes" id="UP001316803"/>
    </source>
</evidence>
<reference evidence="2 3" key="1">
    <citation type="submission" date="2022-12" db="EMBL/GenBank/DDBJ databases">
        <title>Genomic features and morphological characterization of a novel Knufia sp. strain isolated from spacecraft assembly facility.</title>
        <authorList>
            <person name="Teixeira M."/>
            <person name="Chander A.M."/>
            <person name="Stajich J.E."/>
            <person name="Venkateswaran K."/>
        </authorList>
    </citation>
    <scope>NUCLEOTIDE SEQUENCE [LARGE SCALE GENOMIC DNA]</scope>
    <source>
        <strain evidence="2 3">FJI-L2-BK-P2</strain>
    </source>
</reference>
<evidence type="ECO:0000313" key="2">
    <source>
        <dbReference type="EMBL" id="KAK5952063.1"/>
    </source>
</evidence>
<evidence type="ECO:0000256" key="1">
    <source>
        <dbReference type="SAM" id="MobiDB-lite"/>
    </source>
</evidence>
<keyword evidence="3" id="KW-1185">Reference proteome</keyword>